<dbReference type="NCBIfam" id="NF038214">
    <property type="entry name" value="IS21_help_AAA"/>
    <property type="match status" value="1"/>
</dbReference>
<evidence type="ECO:0000256" key="1">
    <source>
        <dbReference type="ARBA" id="ARBA00008059"/>
    </source>
</evidence>
<dbReference type="PANTHER" id="PTHR30050">
    <property type="entry name" value="CHROMOSOMAL REPLICATION INITIATOR PROTEIN DNAA"/>
    <property type="match status" value="1"/>
</dbReference>
<dbReference type="EMBL" id="AFWV01000012">
    <property type="protein sequence ID" value="EGV17218.1"/>
    <property type="molecule type" value="Genomic_DNA"/>
</dbReference>
<dbReference type="PIRSF" id="PIRSF003073">
    <property type="entry name" value="DNAC_TnpB_IstB"/>
    <property type="match status" value="1"/>
</dbReference>
<reference evidence="5 6" key="1">
    <citation type="submission" date="2011-06" db="EMBL/GenBank/DDBJ databases">
        <title>The draft genome of Thiocapsa marina 5811.</title>
        <authorList>
            <consortium name="US DOE Joint Genome Institute (JGI-PGF)"/>
            <person name="Lucas S."/>
            <person name="Han J."/>
            <person name="Cheng J.-F."/>
            <person name="Goodwin L."/>
            <person name="Pitluck S."/>
            <person name="Peters L."/>
            <person name="Land M.L."/>
            <person name="Hauser L."/>
            <person name="Vogl K."/>
            <person name="Liu Z."/>
            <person name="Imhoff J."/>
            <person name="Thiel V."/>
            <person name="Frigaard N.-U."/>
            <person name="Bryant D."/>
            <person name="Woyke T.J."/>
        </authorList>
    </citation>
    <scope>NUCLEOTIDE SEQUENCE [LARGE SCALE GENOMIC DNA]</scope>
    <source>
        <strain evidence="5 6">5811</strain>
    </source>
</reference>
<dbReference type="InterPro" id="IPR002611">
    <property type="entry name" value="IstB_ATP-bd"/>
</dbReference>
<dbReference type="OrthoDB" id="9773429at2"/>
<dbReference type="Proteomes" id="UP000005459">
    <property type="component" value="Unassembled WGS sequence"/>
</dbReference>
<dbReference type="RefSeq" id="WP_007194556.1">
    <property type="nucleotide sequence ID" value="NZ_AFWV01000012.1"/>
</dbReference>
<dbReference type="InterPro" id="IPR028350">
    <property type="entry name" value="DNAC/IstB-like"/>
</dbReference>
<evidence type="ECO:0000313" key="5">
    <source>
        <dbReference type="EMBL" id="EGV17218.1"/>
    </source>
</evidence>
<dbReference type="InterPro" id="IPR047661">
    <property type="entry name" value="IstB"/>
</dbReference>
<comment type="similarity">
    <text evidence="1">Belongs to the IS21/IS1162 putative ATP-binding protein family.</text>
</comment>
<dbReference type="AlphaFoldDB" id="F9UFI1"/>
<dbReference type="InterPro" id="IPR027417">
    <property type="entry name" value="P-loop_NTPase"/>
</dbReference>
<dbReference type="PATRIC" id="fig|768671.3.peg.3891"/>
<evidence type="ECO:0000259" key="4">
    <source>
        <dbReference type="SMART" id="SM00382"/>
    </source>
</evidence>
<dbReference type="GO" id="GO:0005524">
    <property type="term" value="F:ATP binding"/>
    <property type="evidence" value="ECO:0007669"/>
    <property type="project" value="UniProtKB-KW"/>
</dbReference>
<evidence type="ECO:0000313" key="6">
    <source>
        <dbReference type="Proteomes" id="UP000005459"/>
    </source>
</evidence>
<feature type="domain" description="AAA+ ATPase" evidence="4">
    <location>
        <begin position="105"/>
        <end position="239"/>
    </location>
</feature>
<dbReference type="SUPFAM" id="SSF52540">
    <property type="entry name" value="P-loop containing nucleoside triphosphate hydrolases"/>
    <property type="match status" value="1"/>
</dbReference>
<keyword evidence="6" id="KW-1185">Reference proteome</keyword>
<dbReference type="Gene3D" id="3.40.50.300">
    <property type="entry name" value="P-loop containing nucleotide triphosphate hydrolases"/>
    <property type="match status" value="1"/>
</dbReference>
<accession>F9UFI1</accession>
<protein>
    <submittedName>
        <fullName evidence="5">IstB domain protein ATP-binding protein</fullName>
    </submittedName>
</protein>
<dbReference type="CDD" id="cd00009">
    <property type="entry name" value="AAA"/>
    <property type="match status" value="1"/>
</dbReference>
<evidence type="ECO:0000256" key="2">
    <source>
        <dbReference type="ARBA" id="ARBA00022741"/>
    </source>
</evidence>
<evidence type="ECO:0000256" key="3">
    <source>
        <dbReference type="ARBA" id="ARBA00022840"/>
    </source>
</evidence>
<dbReference type="eggNOG" id="COG1484">
    <property type="taxonomic scope" value="Bacteria"/>
</dbReference>
<dbReference type="Pfam" id="PF01695">
    <property type="entry name" value="IstB_IS21"/>
    <property type="match status" value="1"/>
</dbReference>
<gene>
    <name evidence="5" type="ORF">ThimaDRAFT_3684</name>
</gene>
<sequence>MNTTTTTPSAEPLSEQLAYLKLPFMLEHHAPLAGEAAQAHWDHVAYLARLAAGEAALRRERSVQRRIHQARFPVIKTLEQFQWSWPKAINRLQVQNLFRLQFVADQHNVIILGTVGLGKTHLATALGYAACLKGHSVRFATAVEVINTLAAAQRGGRLKQGLDSYRKPALLILDELGYLPIDKTGADLLFQIISQRYEHGATVITSNRVYKHWAEIFNNDATLTSALLDRLLHHAETIVIEGQSYRMKDRIES</sequence>
<organism evidence="5 6">
    <name type="scientific">Thiocapsa marina 5811</name>
    <dbReference type="NCBI Taxonomy" id="768671"/>
    <lineage>
        <taxon>Bacteria</taxon>
        <taxon>Pseudomonadati</taxon>
        <taxon>Pseudomonadota</taxon>
        <taxon>Gammaproteobacteria</taxon>
        <taxon>Chromatiales</taxon>
        <taxon>Chromatiaceae</taxon>
        <taxon>Thiocapsa</taxon>
    </lineage>
</organism>
<proteinExistence type="inferred from homology"/>
<keyword evidence="2" id="KW-0547">Nucleotide-binding</keyword>
<dbReference type="STRING" id="768671.ThimaDRAFT_3684"/>
<name>F9UFI1_9GAMM</name>
<dbReference type="PANTHER" id="PTHR30050:SF4">
    <property type="entry name" value="ATP-BINDING PROTEIN RV3427C IN INSERTION SEQUENCE-RELATED"/>
    <property type="match status" value="1"/>
</dbReference>
<dbReference type="GO" id="GO:0006260">
    <property type="term" value="P:DNA replication"/>
    <property type="evidence" value="ECO:0007669"/>
    <property type="project" value="TreeGrafter"/>
</dbReference>
<dbReference type="SMART" id="SM00382">
    <property type="entry name" value="AAA"/>
    <property type="match status" value="1"/>
</dbReference>
<dbReference type="InterPro" id="IPR003593">
    <property type="entry name" value="AAA+_ATPase"/>
</dbReference>
<keyword evidence="3 5" id="KW-0067">ATP-binding</keyword>